<dbReference type="OrthoDB" id="153872at2759"/>
<dbReference type="PANTHER" id="PTHR31717:SF81">
    <property type="entry name" value="B-BOX ZINC FINGER PROTEIN 32-LIKE"/>
    <property type="match status" value="1"/>
</dbReference>
<dbReference type="Proteomes" id="UP000197138">
    <property type="component" value="Unassembled WGS sequence"/>
</dbReference>
<evidence type="ECO:0000259" key="6">
    <source>
        <dbReference type="PROSITE" id="PS50119"/>
    </source>
</evidence>
<evidence type="ECO:0000313" key="7">
    <source>
        <dbReference type="EMBL" id="OWM69506.1"/>
    </source>
</evidence>
<comment type="caution">
    <text evidence="7">The sequence shown here is derived from an EMBL/GenBank/DDBJ whole genome shotgun (WGS) entry which is preliminary data.</text>
</comment>
<reference evidence="8 10" key="3">
    <citation type="submission" date="2017-11" db="EMBL/GenBank/DDBJ databases">
        <title>De-novo sequencing of pomegranate (Punica granatum L.) genome.</title>
        <authorList>
            <person name="Akparov Z."/>
            <person name="Amiraslanov A."/>
            <person name="Hajiyeva S."/>
            <person name="Abbasov M."/>
            <person name="Kaur K."/>
            <person name="Hamwieh A."/>
            <person name="Solovyev V."/>
            <person name="Salamov A."/>
            <person name="Braich B."/>
            <person name="Kosarev P."/>
            <person name="Mahmoud A."/>
            <person name="Hajiyev E."/>
            <person name="Babayeva S."/>
            <person name="Izzatullayeva V."/>
            <person name="Mammadov A."/>
            <person name="Mammadov A."/>
            <person name="Sharifova S."/>
            <person name="Ojaghi J."/>
            <person name="Eynullazada K."/>
            <person name="Bayramov B."/>
            <person name="Abdulazimova A."/>
            <person name="Shahmuradov I."/>
        </authorList>
    </citation>
    <scope>NUCLEOTIDE SEQUENCE [LARGE SCALE GENOMIC DNA]</scope>
    <source>
        <strain evidence="8">AG2017</strain>
        <strain evidence="10">cv. AG2017</strain>
        <tissue evidence="8">Leaf</tissue>
    </source>
</reference>
<dbReference type="CDD" id="cd19821">
    <property type="entry name" value="Bbox1_BBX-like"/>
    <property type="match status" value="1"/>
</dbReference>
<accession>A0A218WA25</accession>
<dbReference type="AlphaFoldDB" id="A0A218WA25"/>
<keyword evidence="10" id="KW-1185">Reference proteome</keyword>
<dbReference type="InterPro" id="IPR049808">
    <property type="entry name" value="CONSTANS-like_Bbox1"/>
</dbReference>
<keyword evidence="2 4" id="KW-0863">Zinc-finger</keyword>
<dbReference type="SMART" id="SM00336">
    <property type="entry name" value="BBOX"/>
    <property type="match status" value="1"/>
</dbReference>
<evidence type="ECO:0000256" key="3">
    <source>
        <dbReference type="ARBA" id="ARBA00022833"/>
    </source>
</evidence>
<organism evidence="7 9">
    <name type="scientific">Punica granatum</name>
    <name type="common">Pomegranate</name>
    <dbReference type="NCBI Taxonomy" id="22663"/>
    <lineage>
        <taxon>Eukaryota</taxon>
        <taxon>Viridiplantae</taxon>
        <taxon>Streptophyta</taxon>
        <taxon>Embryophyta</taxon>
        <taxon>Tracheophyta</taxon>
        <taxon>Spermatophyta</taxon>
        <taxon>Magnoliopsida</taxon>
        <taxon>eudicotyledons</taxon>
        <taxon>Gunneridae</taxon>
        <taxon>Pentapetalae</taxon>
        <taxon>rosids</taxon>
        <taxon>malvids</taxon>
        <taxon>Myrtales</taxon>
        <taxon>Lythraceae</taxon>
        <taxon>Punica</taxon>
    </lineage>
</organism>
<sequence length="279" mass="29542">MKGRVCELCGADASLYCSSDSAFLCFRCDADVHGANFLVARHIRHSVCSSCGSLAETRFSGSGVAHRTIVCKSCSGERPLPPADDSDCLSSESDCVSWTGSAAAAAPAKIRRPGCNRRRELERVSFSSSLTETSGKDDSARLPSGEVSSPAARIGRKSSLAVARIDARAEGILGIWRQRLGLSDGSVVDRASRALGLCGGEMTALPLRVLLAAAFWLGLRMSRARKDATWQVLIRRLEEVSGVPAKLIVAAAAKLARACRARRKLGGDDPEEGCAECSV</sequence>
<keyword evidence="1" id="KW-0479">Metal-binding</keyword>
<evidence type="ECO:0000313" key="10">
    <source>
        <dbReference type="Proteomes" id="UP000233551"/>
    </source>
</evidence>
<dbReference type="Pfam" id="PF00643">
    <property type="entry name" value="zf-B_box"/>
    <property type="match status" value="1"/>
</dbReference>
<evidence type="ECO:0000313" key="8">
    <source>
        <dbReference type="EMBL" id="PKI38170.1"/>
    </source>
</evidence>
<evidence type="ECO:0000256" key="4">
    <source>
        <dbReference type="PROSITE-ProRule" id="PRU00024"/>
    </source>
</evidence>
<reference evidence="9" key="1">
    <citation type="journal article" date="2017" name="Plant J.">
        <title>The pomegranate (Punica granatum L.) genome and the genomics of punicalagin biosynthesis.</title>
        <authorList>
            <person name="Qin G."/>
            <person name="Xu C."/>
            <person name="Ming R."/>
            <person name="Tang H."/>
            <person name="Guyot R."/>
            <person name="Kramer E.M."/>
            <person name="Hu Y."/>
            <person name="Yi X."/>
            <person name="Qi Y."/>
            <person name="Xu X."/>
            <person name="Gao Z."/>
            <person name="Pan H."/>
            <person name="Jian J."/>
            <person name="Tian Y."/>
            <person name="Yue Z."/>
            <person name="Xu Y."/>
        </authorList>
    </citation>
    <scope>NUCLEOTIDE SEQUENCE [LARGE SCALE GENOMIC DNA]</scope>
    <source>
        <strain evidence="9">cv. Dabenzi</strain>
    </source>
</reference>
<evidence type="ECO:0000313" key="9">
    <source>
        <dbReference type="Proteomes" id="UP000197138"/>
    </source>
</evidence>
<feature type="region of interest" description="Disordered" evidence="5">
    <location>
        <begin position="126"/>
        <end position="150"/>
    </location>
</feature>
<dbReference type="Proteomes" id="UP000233551">
    <property type="component" value="Unassembled WGS sequence"/>
</dbReference>
<gene>
    <name evidence="7" type="ORF">CDL15_Pgr013967</name>
    <name evidence="8" type="ORF">CRG98_041423</name>
</gene>
<evidence type="ECO:0000256" key="2">
    <source>
        <dbReference type="ARBA" id="ARBA00022771"/>
    </source>
</evidence>
<reference evidence="7" key="2">
    <citation type="submission" date="2017-06" db="EMBL/GenBank/DDBJ databases">
        <title>The pomegranate genome and the genomics of punicalagin biosynthesis.</title>
        <authorList>
            <person name="Xu C."/>
        </authorList>
    </citation>
    <scope>NUCLEOTIDE SEQUENCE [LARGE SCALE GENOMIC DNA]</scope>
    <source>
        <tissue evidence="7">Fresh leaf</tissue>
    </source>
</reference>
<dbReference type="EMBL" id="MTKT01004864">
    <property type="protein sequence ID" value="OWM69506.1"/>
    <property type="molecule type" value="Genomic_DNA"/>
</dbReference>
<dbReference type="PROSITE" id="PS50119">
    <property type="entry name" value="ZF_BBOX"/>
    <property type="match status" value="1"/>
</dbReference>
<dbReference type="PANTHER" id="PTHR31717">
    <property type="entry name" value="ZINC FINGER PROTEIN CONSTANS-LIKE 10"/>
    <property type="match status" value="1"/>
</dbReference>
<proteinExistence type="predicted"/>
<evidence type="ECO:0000256" key="5">
    <source>
        <dbReference type="SAM" id="MobiDB-lite"/>
    </source>
</evidence>
<evidence type="ECO:0000256" key="1">
    <source>
        <dbReference type="ARBA" id="ARBA00022723"/>
    </source>
</evidence>
<feature type="domain" description="B box-type" evidence="6">
    <location>
        <begin position="1"/>
        <end position="47"/>
    </location>
</feature>
<dbReference type="GeneID" id="116201908"/>
<dbReference type="GO" id="GO:0008270">
    <property type="term" value="F:zinc ion binding"/>
    <property type="evidence" value="ECO:0007669"/>
    <property type="project" value="UniProtKB-KW"/>
</dbReference>
<dbReference type="InterPro" id="IPR000315">
    <property type="entry name" value="Znf_B-box"/>
</dbReference>
<protein>
    <recommendedName>
        <fullName evidence="6">B box-type domain-containing protein</fullName>
    </recommendedName>
</protein>
<keyword evidence="3" id="KW-0862">Zinc</keyword>
<name>A0A218WA25_PUNGR</name>
<dbReference type="EMBL" id="PGOL01004197">
    <property type="protein sequence ID" value="PKI38170.1"/>
    <property type="molecule type" value="Genomic_DNA"/>
</dbReference>